<dbReference type="CDD" id="cd15737">
    <property type="entry name" value="FYVE2_Vac1p_like"/>
    <property type="match status" value="1"/>
</dbReference>
<dbReference type="STRING" id="180088.A0A1J8Q3J4"/>
<keyword evidence="9" id="KW-1185">Reference proteome</keyword>
<feature type="region of interest" description="Disordered" evidence="5">
    <location>
        <begin position="768"/>
        <end position="793"/>
    </location>
</feature>
<dbReference type="Gene3D" id="2.60.40.420">
    <property type="entry name" value="Cupredoxins - blue copper proteins"/>
    <property type="match status" value="2"/>
</dbReference>
<evidence type="ECO:0000313" key="8">
    <source>
        <dbReference type="EMBL" id="OJA14539.1"/>
    </source>
</evidence>
<keyword evidence="6" id="KW-0732">Signal</keyword>
<keyword evidence="2 4" id="KW-0863">Zinc-finger</keyword>
<comment type="caution">
    <text evidence="8">The sequence shown here is derived from an EMBL/GenBank/DDBJ whole genome shotgun (WGS) entry which is preliminary data.</text>
</comment>
<dbReference type="InterPro" id="IPR011011">
    <property type="entry name" value="Znf_FYVE_PHD"/>
</dbReference>
<dbReference type="PANTHER" id="PTHR34883:SF4">
    <property type="entry name" value="CUPREDOXIN"/>
    <property type="match status" value="1"/>
</dbReference>
<feature type="region of interest" description="Disordered" evidence="5">
    <location>
        <begin position="316"/>
        <end position="339"/>
    </location>
</feature>
<feature type="region of interest" description="Disordered" evidence="5">
    <location>
        <begin position="673"/>
        <end position="734"/>
    </location>
</feature>
<feature type="domain" description="FYVE-type" evidence="7">
    <location>
        <begin position="841"/>
        <end position="873"/>
    </location>
</feature>
<evidence type="ECO:0000313" key="9">
    <source>
        <dbReference type="Proteomes" id="UP000183567"/>
    </source>
</evidence>
<evidence type="ECO:0000256" key="2">
    <source>
        <dbReference type="ARBA" id="ARBA00022771"/>
    </source>
</evidence>
<dbReference type="PROSITE" id="PS50178">
    <property type="entry name" value="ZF_FYVE"/>
    <property type="match status" value="1"/>
</dbReference>
<dbReference type="SUPFAM" id="SSF140125">
    <property type="entry name" value="Rabenosyn-5 Rab-binding domain-like"/>
    <property type="match status" value="1"/>
</dbReference>
<dbReference type="AlphaFoldDB" id="A0A1J8Q3J4"/>
<dbReference type="InterPro" id="IPR052953">
    <property type="entry name" value="Ser-rich/MCO-related"/>
</dbReference>
<dbReference type="Proteomes" id="UP000183567">
    <property type="component" value="Unassembled WGS sequence"/>
</dbReference>
<dbReference type="PANTHER" id="PTHR34883">
    <property type="entry name" value="SERINE-RICH PROTEIN, PUTATIVE-RELATED-RELATED"/>
    <property type="match status" value="1"/>
</dbReference>
<dbReference type="Pfam" id="PF11464">
    <property type="entry name" value="Rbsn"/>
    <property type="match status" value="1"/>
</dbReference>
<name>A0A1J8Q3J4_9AGAM</name>
<dbReference type="SUPFAM" id="SSF57903">
    <property type="entry name" value="FYVE/PHD zinc finger"/>
    <property type="match status" value="1"/>
</dbReference>
<dbReference type="InterPro" id="IPR017455">
    <property type="entry name" value="Znf_FYVE-rel"/>
</dbReference>
<evidence type="ECO:0000259" key="7">
    <source>
        <dbReference type="PROSITE" id="PS50178"/>
    </source>
</evidence>
<feature type="compositionally biased region" description="Low complexity" evidence="5">
    <location>
        <begin position="600"/>
        <end position="613"/>
    </location>
</feature>
<dbReference type="SUPFAM" id="SSF49503">
    <property type="entry name" value="Cupredoxins"/>
    <property type="match status" value="2"/>
</dbReference>
<dbReference type="Pfam" id="PF01363">
    <property type="entry name" value="FYVE"/>
    <property type="match status" value="1"/>
</dbReference>
<evidence type="ECO:0000256" key="4">
    <source>
        <dbReference type="PROSITE-ProRule" id="PRU00091"/>
    </source>
</evidence>
<dbReference type="Gene3D" id="4.10.860.20">
    <property type="entry name" value="Rabenosyn, Rab binding domain"/>
    <property type="match status" value="1"/>
</dbReference>
<feature type="region of interest" description="Disordered" evidence="5">
    <location>
        <begin position="475"/>
        <end position="656"/>
    </location>
</feature>
<feature type="compositionally biased region" description="Polar residues" evidence="5">
    <location>
        <begin position="570"/>
        <end position="591"/>
    </location>
</feature>
<dbReference type="CDD" id="cd00920">
    <property type="entry name" value="Cupredoxin"/>
    <property type="match status" value="2"/>
</dbReference>
<sequence>MFSSLFLMLGVVSLAQAAQFNVTVGGGPLKYDPQFVTANPGDTVLFTFKQSNHTATQSTFAQPCVQAPNGFDSGFLPVAASNTDGPFPVAQFTVQDTNPVWVYCKQVGHCQQGMVFAINPGTQFAAFQAAAMGNTTVSSSPSSSAPTTPATGVTTVTATVPVGSGQSITTTYGSFPGSAAPTSGTSTDHKVVVGGSTLTYTPSNITAQVGDTVTFQFMQKNHTATQSTFADPCRALTLTSTSGQVGFDSGFVPVGTNATTFPTYTININDTVPIWVYCKQSGHCGQGMVFSVNAVESSANNYAAFQAKAIQLNGTSSSSSTSTSTGAQSTQTQSGGAMKMSDRGAGAVVGLVGVVVVFDCSLPFLLVTLVLVHDVLAFRMTTQKQVSRAMESPAHVPYQAYRSKRHSRTISSIHLSPNVSPPPISRPSSIISTAPSIPAPMFTRSQEYYESEKVVAVSKEYPTTVTVEADKTQAPSLDFPISNDIPSSPTANGSSTSSSLPSPASADVALPDPVQVSIPTEEPVPRANGKDREFDMTFSSSATSPSSITKPLTAPSKPSKFRRIPPRTPAVTSPLRQPGIQSPALSTSSARQLDAPYSPPVHTRVTSVTSVTSAISDSGKLPPSTSLRRENVAFSQSTISLPPRSSSTVPSQPPPKLYSPAPVLAASTSASVPVSVPTSTSASPAVSTPSLPSTSSAPAPSSVRTRTSTPVRSPAPYRPGFQPRGLYRPRTDEFNELRNKRTDEGRVERTKLERRLEKLIALHFPMENPADKGVSTRKSEGSVNGRGRGLEKRRPSSFFNMDFKNMDAGELWKGVLQSQMVQGSNNDIRDAEQRITPWQDDAAVSRCPLCIASFHPLTNRKHHCRLCGTIICSLPPKLPQRPAPCSVLFVVDAKTRHIEEVGEGVDYGVRRAGAGEEEKFLRGVRQYWQEMTSVPPFVRFYDAFISLEKEIEDALPQFQDLLLTLSNDDQPTKEASAARKRLLDAFAQYDALAKRIRAIPCVTGSSQDRVQLAVLTRANLFLQKHMFPLQSLPKPKKRDTTSSPEAPSEPPRVDPDSDLAHTLQPLLEQEALLESFVGEAMAHRKFEDAKTLKANLAEIRAEIDRMLGEGAR</sequence>
<dbReference type="InterPro" id="IPR000306">
    <property type="entry name" value="Znf_FYVE"/>
</dbReference>
<dbReference type="InterPro" id="IPR036531">
    <property type="entry name" value="Rbsn_Rab-bd_sf"/>
</dbReference>
<proteinExistence type="predicted"/>
<feature type="region of interest" description="Disordered" evidence="5">
    <location>
        <begin position="1031"/>
        <end position="1059"/>
    </location>
</feature>
<reference evidence="8 9" key="1">
    <citation type="submission" date="2016-03" db="EMBL/GenBank/DDBJ databases">
        <title>Comparative genomics of the ectomycorrhizal sister species Rhizopogon vinicolor and Rhizopogon vesiculosus (Basidiomycota: Boletales) reveals a divergence of the mating type B locus.</title>
        <authorList>
            <person name="Mujic A.B."/>
            <person name="Kuo A."/>
            <person name="Tritt A."/>
            <person name="Lipzen A."/>
            <person name="Chen C."/>
            <person name="Johnson J."/>
            <person name="Sharma A."/>
            <person name="Barry K."/>
            <person name="Grigoriev I.V."/>
            <person name="Spatafora J.W."/>
        </authorList>
    </citation>
    <scope>NUCLEOTIDE SEQUENCE [LARGE SCALE GENOMIC DNA]</scope>
    <source>
        <strain evidence="8 9">AM-OR11-056</strain>
    </source>
</reference>
<feature type="compositionally biased region" description="Polar residues" evidence="5">
    <location>
        <begin position="633"/>
        <end position="650"/>
    </location>
</feature>
<dbReference type="SMART" id="SM00064">
    <property type="entry name" value="FYVE"/>
    <property type="match status" value="1"/>
</dbReference>
<evidence type="ECO:0000256" key="5">
    <source>
        <dbReference type="SAM" id="MobiDB-lite"/>
    </source>
</evidence>
<feature type="compositionally biased region" description="Low complexity" evidence="5">
    <location>
        <begin position="316"/>
        <end position="337"/>
    </location>
</feature>
<protein>
    <recommendedName>
        <fullName evidence="7">FYVE-type domain-containing protein</fullName>
    </recommendedName>
</protein>
<evidence type="ECO:0000256" key="6">
    <source>
        <dbReference type="SAM" id="SignalP"/>
    </source>
</evidence>
<gene>
    <name evidence="8" type="ORF">AZE42_03173</name>
</gene>
<dbReference type="EMBL" id="LVVM01003613">
    <property type="protein sequence ID" value="OJA14539.1"/>
    <property type="molecule type" value="Genomic_DNA"/>
</dbReference>
<dbReference type="OrthoDB" id="166134at2759"/>
<organism evidence="8 9">
    <name type="scientific">Rhizopogon vesiculosus</name>
    <dbReference type="NCBI Taxonomy" id="180088"/>
    <lineage>
        <taxon>Eukaryota</taxon>
        <taxon>Fungi</taxon>
        <taxon>Dikarya</taxon>
        <taxon>Basidiomycota</taxon>
        <taxon>Agaricomycotina</taxon>
        <taxon>Agaricomycetes</taxon>
        <taxon>Agaricomycetidae</taxon>
        <taxon>Boletales</taxon>
        <taxon>Suillineae</taxon>
        <taxon>Rhizopogonaceae</taxon>
        <taxon>Rhizopogon</taxon>
    </lineage>
</organism>
<dbReference type="InterPro" id="IPR008972">
    <property type="entry name" value="Cupredoxin"/>
</dbReference>
<feature type="compositionally biased region" description="Low complexity" evidence="5">
    <location>
        <begin position="486"/>
        <end position="514"/>
    </location>
</feature>
<dbReference type="Gene3D" id="3.30.40.10">
    <property type="entry name" value="Zinc/RING finger domain, C3HC4 (zinc finger)"/>
    <property type="match status" value="1"/>
</dbReference>
<dbReference type="GO" id="GO:0008270">
    <property type="term" value="F:zinc ion binding"/>
    <property type="evidence" value="ECO:0007669"/>
    <property type="project" value="UniProtKB-KW"/>
</dbReference>
<evidence type="ECO:0000256" key="3">
    <source>
        <dbReference type="ARBA" id="ARBA00022833"/>
    </source>
</evidence>
<feature type="compositionally biased region" description="Low complexity" evidence="5">
    <location>
        <begin position="673"/>
        <end position="703"/>
    </location>
</feature>
<keyword evidence="3" id="KW-0862">Zinc</keyword>
<evidence type="ECO:0000256" key="1">
    <source>
        <dbReference type="ARBA" id="ARBA00022723"/>
    </source>
</evidence>
<feature type="chain" id="PRO_5012023871" description="FYVE-type domain-containing protein" evidence="6">
    <location>
        <begin position="18"/>
        <end position="1112"/>
    </location>
</feature>
<dbReference type="InterPro" id="IPR013083">
    <property type="entry name" value="Znf_RING/FYVE/PHD"/>
</dbReference>
<keyword evidence="1" id="KW-0479">Metal-binding</keyword>
<dbReference type="InterPro" id="IPR021565">
    <property type="entry name" value="Rbsn_Rab-bd"/>
</dbReference>
<feature type="signal peptide" evidence="6">
    <location>
        <begin position="1"/>
        <end position="17"/>
    </location>
</feature>
<accession>A0A1J8Q3J4</accession>